<keyword evidence="5 7" id="KW-0496">Mitochondrion</keyword>
<keyword evidence="4" id="KW-1133">Transmembrane helix</keyword>
<dbReference type="EMBL" id="PGCJ01000943">
    <property type="protein sequence ID" value="PLW13638.1"/>
    <property type="molecule type" value="Genomic_DNA"/>
</dbReference>
<dbReference type="GO" id="GO:0005743">
    <property type="term" value="C:mitochondrial inner membrane"/>
    <property type="evidence" value="ECO:0007669"/>
    <property type="project" value="UniProtKB-SubCell"/>
</dbReference>
<organism evidence="8 10">
    <name type="scientific">Puccinia coronata f. sp. avenae</name>
    <dbReference type="NCBI Taxonomy" id="200324"/>
    <lineage>
        <taxon>Eukaryota</taxon>
        <taxon>Fungi</taxon>
        <taxon>Dikarya</taxon>
        <taxon>Basidiomycota</taxon>
        <taxon>Pucciniomycotina</taxon>
        <taxon>Pucciniomycetes</taxon>
        <taxon>Pucciniales</taxon>
        <taxon>Pucciniaceae</taxon>
        <taxon>Puccinia</taxon>
    </lineage>
</organism>
<evidence type="ECO:0000256" key="5">
    <source>
        <dbReference type="ARBA" id="ARBA00023128"/>
    </source>
</evidence>
<keyword evidence="6" id="KW-0472">Membrane</keyword>
<reference evidence="10 11" key="1">
    <citation type="submission" date="2017-11" db="EMBL/GenBank/DDBJ databases">
        <title>De novo assembly and phasing of dikaryotic genomes from two isolates of Puccinia coronata f. sp. avenae, the causal agent of oat crown rust.</title>
        <authorList>
            <person name="Miller M.E."/>
            <person name="Zhang Y."/>
            <person name="Omidvar V."/>
            <person name="Sperschneider J."/>
            <person name="Schwessinger B."/>
            <person name="Raley C."/>
            <person name="Palmer J.M."/>
            <person name="Garnica D."/>
            <person name="Upadhyaya N."/>
            <person name="Rathjen J."/>
            <person name="Taylor J.M."/>
            <person name="Park R.F."/>
            <person name="Dodds P.N."/>
            <person name="Hirsch C.D."/>
            <person name="Kianian S.F."/>
            <person name="Figueroa M."/>
        </authorList>
    </citation>
    <scope>NUCLEOTIDE SEQUENCE [LARGE SCALE GENOMIC DNA]</scope>
    <source>
        <strain evidence="8">12NC29</strain>
        <strain evidence="9">12SD80</strain>
    </source>
</reference>
<comment type="caution">
    <text evidence="8">The sequence shown here is derived from an EMBL/GenBank/DDBJ whole genome shotgun (WGS) entry which is preliminary data.</text>
</comment>
<evidence type="ECO:0000256" key="7">
    <source>
        <dbReference type="RuleBase" id="RU363000"/>
    </source>
</evidence>
<dbReference type="AlphaFoldDB" id="A0A2N5SK70"/>
<keyword evidence="2 7" id="KW-0812">Transmembrane</keyword>
<gene>
    <name evidence="8" type="ORF">PCANC_18415</name>
    <name evidence="9" type="ORF">PCASD_14121</name>
</gene>
<sequence>MSDLLFFTLVTSGPASSPTPPPATSFPSSTRLPCSSTSKDLIAILNQVAVLVDLKDLNQATCLLTMLHGWPKVLAHNWLQASRRHLELHFCLSPAFLMLIFPCVWLLPCQVIKTKAKSQSLLA</sequence>
<dbReference type="Proteomes" id="UP000235392">
    <property type="component" value="Unassembled WGS sequence"/>
</dbReference>
<dbReference type="OrthoDB" id="10261039at2759"/>
<evidence type="ECO:0000313" key="8">
    <source>
        <dbReference type="EMBL" id="PLW13638.1"/>
    </source>
</evidence>
<dbReference type="Pfam" id="PF09731">
    <property type="entry name" value="Mitofilin"/>
    <property type="match status" value="1"/>
</dbReference>
<proteinExistence type="inferred from homology"/>
<evidence type="ECO:0000256" key="1">
    <source>
        <dbReference type="ARBA" id="ARBA00010877"/>
    </source>
</evidence>
<evidence type="ECO:0000313" key="10">
    <source>
        <dbReference type="Proteomes" id="UP000235388"/>
    </source>
</evidence>
<dbReference type="STRING" id="200324.A0A2N5SK70"/>
<protein>
    <recommendedName>
        <fullName evidence="7">MICOS complex subunit MIC60</fullName>
    </recommendedName>
    <alternativeName>
        <fullName evidence="7">Mitofilin</fullName>
    </alternativeName>
</protein>
<evidence type="ECO:0000256" key="4">
    <source>
        <dbReference type="ARBA" id="ARBA00022989"/>
    </source>
</evidence>
<evidence type="ECO:0000256" key="2">
    <source>
        <dbReference type="ARBA" id="ARBA00022692"/>
    </source>
</evidence>
<evidence type="ECO:0000256" key="3">
    <source>
        <dbReference type="ARBA" id="ARBA00022792"/>
    </source>
</evidence>
<comment type="subunit">
    <text evidence="7">Component of the mitochondrial contact site and cristae organizing system (MICOS) complex.</text>
</comment>
<evidence type="ECO:0000313" key="9">
    <source>
        <dbReference type="EMBL" id="PLW36645.1"/>
    </source>
</evidence>
<evidence type="ECO:0000313" key="11">
    <source>
        <dbReference type="Proteomes" id="UP000235392"/>
    </source>
</evidence>
<comment type="similarity">
    <text evidence="1 7">Belongs to the MICOS complex subunit Mic60 family.</text>
</comment>
<comment type="function">
    <text evidence="7">Component of the MICOS complex, a large protein complex of the mitochondrial inner membrane that plays crucial roles in the maintenance of crista junctions, inner membrane architecture, and formation of contact sites to the outer membrane.</text>
</comment>
<name>A0A2N5SK70_9BASI</name>
<keyword evidence="10" id="KW-1185">Reference proteome</keyword>
<evidence type="ECO:0000256" key="6">
    <source>
        <dbReference type="ARBA" id="ARBA00023136"/>
    </source>
</evidence>
<dbReference type="Proteomes" id="UP000235388">
    <property type="component" value="Unassembled WGS sequence"/>
</dbReference>
<dbReference type="EMBL" id="PGCI01000156">
    <property type="protein sequence ID" value="PLW36645.1"/>
    <property type="molecule type" value="Genomic_DNA"/>
</dbReference>
<keyword evidence="3 7" id="KW-0999">Mitochondrion inner membrane</keyword>
<dbReference type="InterPro" id="IPR019133">
    <property type="entry name" value="MIC60"/>
</dbReference>
<comment type="subcellular location">
    <subcellularLocation>
        <location evidence="7">Mitochondrion inner membrane</location>
        <topology evidence="7">Single-pass membrane protein</topology>
    </subcellularLocation>
</comment>
<accession>A0A2N5SK70</accession>